<proteinExistence type="inferred from homology"/>
<comment type="similarity">
    <text evidence="1">Belongs to the pyridoxamine 5'-phosphate oxidase family.</text>
</comment>
<dbReference type="Gene3D" id="2.30.110.10">
    <property type="entry name" value="Electron Transport, Fmn-binding Protein, Chain A"/>
    <property type="match status" value="1"/>
</dbReference>
<sequence>MMKTSGAASGMQVAPHGGSVHKWHERLTPMSKPIDLFKEIWHQAKREGTLKHRNAVCVSTVDADGYPNARFVDLKEAEDTGFVFCTHLGSGKAHDIARNPKAAITLWWEHVARQIRIKGLCEPLLPQEADAHWASRLRDAQIATVTFSQSCALDSLESLEGTYARAVAGFGEADIPRPDDWGGFRLRPEYIEFLEFKENRLHRRTAHAMVDGQWHQRFLQP</sequence>
<feature type="binding site" evidence="5">
    <location>
        <position position="92"/>
    </location>
    <ligand>
        <name>FMN</name>
        <dbReference type="ChEBI" id="CHEBI:58210"/>
    </ligand>
</feature>
<feature type="binding site" evidence="5">
    <location>
        <begin position="70"/>
        <end position="75"/>
    </location>
    <ligand>
        <name>FMN</name>
        <dbReference type="ChEBI" id="CHEBI:58210"/>
    </ligand>
</feature>
<keyword evidence="10" id="KW-1185">Reference proteome</keyword>
<comment type="cofactor">
    <cofactor evidence="5">
        <name>FMN</name>
        <dbReference type="ChEBI" id="CHEBI:58210"/>
    </cofactor>
    <text evidence="5">Binds 1 FMN per subunit.</text>
</comment>
<evidence type="ECO:0000256" key="3">
    <source>
        <dbReference type="ARBA" id="ARBA00022643"/>
    </source>
</evidence>
<protein>
    <submittedName>
        <fullName evidence="9">Pyridoxamine 5'-phosphate oxidase</fullName>
        <ecNumber evidence="9">1.4.3.5</ecNumber>
    </submittedName>
</protein>
<feature type="domain" description="Pyridoxamine 5'-phosphate oxidase N-terminal" evidence="7">
    <location>
        <begin position="49"/>
        <end position="159"/>
    </location>
</feature>
<feature type="domain" description="Pyridoxine 5'-phosphate oxidase dimerisation C-terminal" evidence="8">
    <location>
        <begin position="181"/>
        <end position="221"/>
    </location>
</feature>
<evidence type="ECO:0000256" key="1">
    <source>
        <dbReference type="ARBA" id="ARBA00007301"/>
    </source>
</evidence>
<dbReference type="PIRSF" id="PIRSF000190">
    <property type="entry name" value="Pyd_amn-ph_oxd"/>
    <property type="match status" value="1"/>
</dbReference>
<evidence type="ECO:0000256" key="4">
    <source>
        <dbReference type="ARBA" id="ARBA00023002"/>
    </source>
</evidence>
<evidence type="ECO:0000259" key="8">
    <source>
        <dbReference type="Pfam" id="PF10590"/>
    </source>
</evidence>
<dbReference type="GO" id="GO:0008615">
    <property type="term" value="P:pyridoxine biosynthetic process"/>
    <property type="evidence" value="ECO:0007669"/>
    <property type="project" value="InterPro"/>
</dbReference>
<evidence type="ECO:0000256" key="2">
    <source>
        <dbReference type="ARBA" id="ARBA00022630"/>
    </source>
</evidence>
<dbReference type="Pfam" id="PF01243">
    <property type="entry name" value="PNPOx_N"/>
    <property type="match status" value="1"/>
</dbReference>
<reference evidence="9 10" key="1">
    <citation type="submission" date="2018-12" db="EMBL/GenBank/DDBJ databases">
        <title>The whole draft genome of Aquabacterium sp. SJQ9.</title>
        <authorList>
            <person name="Sun L."/>
            <person name="Gao X."/>
            <person name="Chen W."/>
            <person name="Huang K."/>
        </authorList>
    </citation>
    <scope>NUCLEOTIDE SEQUENCE [LARGE SCALE GENOMIC DNA]</scope>
    <source>
        <strain evidence="9 10">SJQ9</strain>
    </source>
</reference>
<dbReference type="InterPro" id="IPR019576">
    <property type="entry name" value="Pyridoxamine_oxidase_dimer_C"/>
</dbReference>
<feature type="binding site" evidence="5">
    <location>
        <position position="114"/>
    </location>
    <ligand>
        <name>FMN</name>
        <dbReference type="ChEBI" id="CHEBI:58210"/>
    </ligand>
</feature>
<evidence type="ECO:0000313" key="9">
    <source>
        <dbReference type="EMBL" id="RRS02894.1"/>
    </source>
</evidence>
<dbReference type="InterPro" id="IPR000659">
    <property type="entry name" value="Pyridox_Oxase"/>
</dbReference>
<evidence type="ECO:0000313" key="10">
    <source>
        <dbReference type="Proteomes" id="UP000269265"/>
    </source>
</evidence>
<evidence type="ECO:0000256" key="5">
    <source>
        <dbReference type="PIRSR" id="PIRSR000190-2"/>
    </source>
</evidence>
<dbReference type="NCBIfam" id="NF004231">
    <property type="entry name" value="PRK05679.1"/>
    <property type="match status" value="1"/>
</dbReference>
<gene>
    <name evidence="9" type="primary">pdxH</name>
    <name evidence="9" type="ORF">EIP75_18215</name>
</gene>
<evidence type="ECO:0000256" key="6">
    <source>
        <dbReference type="SAM" id="MobiDB-lite"/>
    </source>
</evidence>
<dbReference type="SUPFAM" id="SSF50475">
    <property type="entry name" value="FMN-binding split barrel"/>
    <property type="match status" value="1"/>
</dbReference>
<evidence type="ECO:0000259" key="7">
    <source>
        <dbReference type="Pfam" id="PF01243"/>
    </source>
</evidence>
<comment type="caution">
    <text evidence="9">The sequence shown here is derived from an EMBL/GenBank/DDBJ whole genome shotgun (WGS) entry which is preliminary data.</text>
</comment>
<dbReference type="PANTHER" id="PTHR10851:SF0">
    <property type="entry name" value="PYRIDOXINE-5'-PHOSPHATE OXIDASE"/>
    <property type="match status" value="1"/>
</dbReference>
<dbReference type="InterPro" id="IPR011576">
    <property type="entry name" value="Pyridox_Oxase_N"/>
</dbReference>
<name>A0A426V7Q5_9BURK</name>
<dbReference type="Proteomes" id="UP000269265">
    <property type="component" value="Unassembled WGS sequence"/>
</dbReference>
<feature type="binding site" evidence="5">
    <location>
        <position position="204"/>
    </location>
    <ligand>
        <name>FMN</name>
        <dbReference type="ChEBI" id="CHEBI:58210"/>
    </ligand>
</feature>
<dbReference type="InterPro" id="IPR012349">
    <property type="entry name" value="Split_barrel_FMN-bd"/>
</dbReference>
<keyword evidence="3 5" id="KW-0288">FMN</keyword>
<feature type="region of interest" description="Disordered" evidence="6">
    <location>
        <begin position="1"/>
        <end position="23"/>
    </location>
</feature>
<feature type="binding site" evidence="5">
    <location>
        <begin position="149"/>
        <end position="150"/>
    </location>
    <ligand>
        <name>FMN</name>
        <dbReference type="ChEBI" id="CHEBI:58210"/>
    </ligand>
</feature>
<dbReference type="GO" id="GO:0010181">
    <property type="term" value="F:FMN binding"/>
    <property type="evidence" value="ECO:0007669"/>
    <property type="project" value="InterPro"/>
</dbReference>
<accession>A0A426V7Q5</accession>
<keyword evidence="2" id="KW-0285">Flavoprotein</keyword>
<dbReference type="AlphaFoldDB" id="A0A426V7Q5"/>
<dbReference type="EMBL" id="RSED01000017">
    <property type="protein sequence ID" value="RRS02894.1"/>
    <property type="molecule type" value="Genomic_DNA"/>
</dbReference>
<dbReference type="EC" id="1.4.3.5" evidence="9"/>
<dbReference type="PANTHER" id="PTHR10851">
    <property type="entry name" value="PYRIDOXINE-5-PHOSPHATE OXIDASE"/>
    <property type="match status" value="1"/>
</dbReference>
<keyword evidence="4 9" id="KW-0560">Oxidoreductase</keyword>
<dbReference type="Pfam" id="PF10590">
    <property type="entry name" value="PNP_phzG_C"/>
    <property type="match status" value="1"/>
</dbReference>
<dbReference type="GO" id="GO:0004733">
    <property type="term" value="F:pyridoxamine phosphate oxidase activity"/>
    <property type="evidence" value="ECO:0007669"/>
    <property type="project" value="UniProtKB-EC"/>
</dbReference>
<organism evidence="9 10">
    <name type="scientific">Aquabacterium soli</name>
    <dbReference type="NCBI Taxonomy" id="2493092"/>
    <lineage>
        <taxon>Bacteria</taxon>
        <taxon>Pseudomonadati</taxon>
        <taxon>Pseudomonadota</taxon>
        <taxon>Betaproteobacteria</taxon>
        <taxon>Burkholderiales</taxon>
        <taxon>Aquabacterium</taxon>
    </lineage>
</organism>